<gene>
    <name evidence="2" type="ORF">ACFQZS_05920</name>
</gene>
<protein>
    <recommendedName>
        <fullName evidence="4">DUF4397 domain-containing protein</fullName>
    </recommendedName>
</protein>
<dbReference type="PROSITE" id="PS51257">
    <property type="entry name" value="PROKAR_LIPOPROTEIN"/>
    <property type="match status" value="1"/>
</dbReference>
<name>A0ABW2YTA6_9SPHI</name>
<sequence>MKVFKNIVFLFLLLAAFSACQKEDEVPVGLKAGAKNDSLNTAINLNAPGTFLALKGLLKVDMGDSTYVFDAATDSIAFVSVDLDSNKYFGITAINKAHTVSFGISSAGVARADTNTTIAGSQLLFSKDDSPAVQYTLSKYISVRDMGKINLTKFQQDSTLTKGTFYTILSRQGKASSFYKTTGTFDLRLK</sequence>
<accession>A0ABW2YTA6</accession>
<evidence type="ECO:0000256" key="1">
    <source>
        <dbReference type="SAM" id="SignalP"/>
    </source>
</evidence>
<comment type="caution">
    <text evidence="2">The sequence shown here is derived from an EMBL/GenBank/DDBJ whole genome shotgun (WGS) entry which is preliminary data.</text>
</comment>
<proteinExistence type="predicted"/>
<feature type="chain" id="PRO_5046439892" description="DUF4397 domain-containing protein" evidence="1">
    <location>
        <begin position="22"/>
        <end position="190"/>
    </location>
</feature>
<evidence type="ECO:0000313" key="3">
    <source>
        <dbReference type="Proteomes" id="UP001596958"/>
    </source>
</evidence>
<organism evidence="2 3">
    <name type="scientific">Mucilaginibacter calamicampi</name>
    <dbReference type="NCBI Taxonomy" id="1302352"/>
    <lineage>
        <taxon>Bacteria</taxon>
        <taxon>Pseudomonadati</taxon>
        <taxon>Bacteroidota</taxon>
        <taxon>Sphingobacteriia</taxon>
        <taxon>Sphingobacteriales</taxon>
        <taxon>Sphingobacteriaceae</taxon>
        <taxon>Mucilaginibacter</taxon>
    </lineage>
</organism>
<keyword evidence="3" id="KW-1185">Reference proteome</keyword>
<reference evidence="3" key="1">
    <citation type="journal article" date="2019" name="Int. J. Syst. Evol. Microbiol.">
        <title>The Global Catalogue of Microorganisms (GCM) 10K type strain sequencing project: providing services to taxonomists for standard genome sequencing and annotation.</title>
        <authorList>
            <consortium name="The Broad Institute Genomics Platform"/>
            <consortium name="The Broad Institute Genome Sequencing Center for Infectious Disease"/>
            <person name="Wu L."/>
            <person name="Ma J."/>
        </authorList>
    </citation>
    <scope>NUCLEOTIDE SEQUENCE [LARGE SCALE GENOMIC DNA]</scope>
    <source>
        <strain evidence="3">CCUG 63418</strain>
    </source>
</reference>
<keyword evidence="1" id="KW-0732">Signal</keyword>
<dbReference type="Proteomes" id="UP001596958">
    <property type="component" value="Unassembled WGS sequence"/>
</dbReference>
<evidence type="ECO:0008006" key="4">
    <source>
        <dbReference type="Google" id="ProtNLM"/>
    </source>
</evidence>
<feature type="signal peptide" evidence="1">
    <location>
        <begin position="1"/>
        <end position="21"/>
    </location>
</feature>
<evidence type="ECO:0000313" key="2">
    <source>
        <dbReference type="EMBL" id="MFD0749669.1"/>
    </source>
</evidence>
<dbReference type="RefSeq" id="WP_377098238.1">
    <property type="nucleotide sequence ID" value="NZ_JBHTHU010000005.1"/>
</dbReference>
<dbReference type="EMBL" id="JBHTHU010000005">
    <property type="protein sequence ID" value="MFD0749669.1"/>
    <property type="molecule type" value="Genomic_DNA"/>
</dbReference>